<dbReference type="InterPro" id="IPR001599">
    <property type="entry name" value="Macroglobln_a2"/>
</dbReference>
<dbReference type="PANTHER" id="PTHR11412:SF136">
    <property type="entry name" value="CD109 ANTIGEN"/>
    <property type="match status" value="1"/>
</dbReference>
<gene>
    <name evidence="4" type="ORF">S06H3_47793</name>
</gene>
<evidence type="ECO:0000259" key="3">
    <source>
        <dbReference type="Pfam" id="PF00207"/>
    </source>
</evidence>
<dbReference type="InterPro" id="IPR050473">
    <property type="entry name" value="A2M/Complement_sys"/>
</dbReference>
<dbReference type="GO" id="GO:0004866">
    <property type="term" value="F:endopeptidase inhibitor activity"/>
    <property type="evidence" value="ECO:0007669"/>
    <property type="project" value="InterPro"/>
</dbReference>
<dbReference type="AlphaFoldDB" id="X1N047"/>
<dbReference type="PANTHER" id="PTHR11412">
    <property type="entry name" value="MACROGLOBULIN / COMPLEMENT"/>
    <property type="match status" value="1"/>
</dbReference>
<feature type="non-terminal residue" evidence="4">
    <location>
        <position position="1"/>
    </location>
</feature>
<reference evidence="4" key="1">
    <citation type="journal article" date="2014" name="Front. Microbiol.">
        <title>High frequency of phylogenetically diverse reductive dehalogenase-homologous genes in deep subseafloor sedimentary metagenomes.</title>
        <authorList>
            <person name="Kawai M."/>
            <person name="Futagami T."/>
            <person name="Toyoda A."/>
            <person name="Takaki Y."/>
            <person name="Nishi S."/>
            <person name="Hori S."/>
            <person name="Arai W."/>
            <person name="Tsubouchi T."/>
            <person name="Morono Y."/>
            <person name="Uchiyama I."/>
            <person name="Ito T."/>
            <person name="Fujiyama A."/>
            <person name="Inagaki F."/>
            <person name="Takami H."/>
        </authorList>
    </citation>
    <scope>NUCLEOTIDE SEQUENCE</scope>
    <source>
        <strain evidence="4">Expedition CK06-06</strain>
    </source>
</reference>
<feature type="non-terminal residue" evidence="4">
    <location>
        <position position="256"/>
    </location>
</feature>
<comment type="caution">
    <text evidence="4">The sequence shown here is derived from an EMBL/GenBank/DDBJ whole genome shotgun (WGS) entry which is preliminary data.</text>
</comment>
<dbReference type="EMBL" id="BARV01030051">
    <property type="protein sequence ID" value="GAI36928.1"/>
    <property type="molecule type" value="Genomic_DNA"/>
</dbReference>
<sequence>SSSINTPEDVTDFYVGDYEGESPPYRIGIDGQTITTGDIVTAFSWQTSISAGGQQEFYYGLAAPDDLATLKTISNQFYAGGVHVSLSAPTQAVQGDHVSISATVTNYFTEQKAITVTLTLPSGLSLTSGSEPLEQEVNVAGGGTETVSWVAKVASDATGSKTISVTAVEPISNLSDSDSATISIQPYDTVSQSQSETGVLIDDDSASESLDLPSNATSAQGSVTLHPSIELVFVDEVEWLIAYPYGCIEQRGSILL</sequence>
<protein>
    <recommendedName>
        <fullName evidence="3">Alpha-2-macroglobulin domain-containing protein</fullName>
    </recommendedName>
</protein>
<keyword evidence="1" id="KW-0732">Signal</keyword>
<organism evidence="4">
    <name type="scientific">marine sediment metagenome</name>
    <dbReference type="NCBI Taxonomy" id="412755"/>
    <lineage>
        <taxon>unclassified sequences</taxon>
        <taxon>metagenomes</taxon>
        <taxon>ecological metagenomes</taxon>
    </lineage>
</organism>
<dbReference type="Pfam" id="PF00207">
    <property type="entry name" value="A2M"/>
    <property type="match status" value="1"/>
</dbReference>
<dbReference type="Gene3D" id="2.60.40.10">
    <property type="entry name" value="Immunoglobulins"/>
    <property type="match status" value="1"/>
</dbReference>
<keyword evidence="2" id="KW-0882">Thioester bond</keyword>
<feature type="domain" description="Alpha-2-macroglobulin" evidence="3">
    <location>
        <begin position="83"/>
        <end position="118"/>
    </location>
</feature>
<accession>X1N047</accession>
<evidence type="ECO:0000256" key="1">
    <source>
        <dbReference type="ARBA" id="ARBA00022729"/>
    </source>
</evidence>
<dbReference type="InterPro" id="IPR013783">
    <property type="entry name" value="Ig-like_fold"/>
</dbReference>
<evidence type="ECO:0000256" key="2">
    <source>
        <dbReference type="ARBA" id="ARBA00022966"/>
    </source>
</evidence>
<name>X1N047_9ZZZZ</name>
<proteinExistence type="predicted"/>
<evidence type="ECO:0000313" key="4">
    <source>
        <dbReference type="EMBL" id="GAI36928.1"/>
    </source>
</evidence>